<keyword evidence="7" id="KW-0460">Magnesium</keyword>
<dbReference type="PANTHER" id="PTHR10763:SF23">
    <property type="entry name" value="ORIGIN RECOGNITION COMPLEX SUBUNIT 1"/>
    <property type="match status" value="1"/>
</dbReference>
<dbReference type="InterPro" id="IPR027417">
    <property type="entry name" value="P-loop_NTPase"/>
</dbReference>
<feature type="domain" description="AAA+ ATPase" evidence="12">
    <location>
        <begin position="580"/>
        <end position="732"/>
    </location>
</feature>
<dbReference type="InterPro" id="IPR050311">
    <property type="entry name" value="ORC1/CDC6"/>
</dbReference>
<dbReference type="EMBL" id="BABT02000110">
    <property type="protein sequence ID" value="GAA97056.1"/>
    <property type="molecule type" value="Genomic_DNA"/>
</dbReference>
<evidence type="ECO:0000256" key="2">
    <source>
        <dbReference type="ARBA" id="ARBA00008398"/>
    </source>
</evidence>
<comment type="subunit">
    <text evidence="10">ORC is composed of six subunits.</text>
</comment>
<dbReference type="RefSeq" id="XP_014565490.1">
    <property type="nucleotide sequence ID" value="XM_014710004.1"/>
</dbReference>
<reference evidence="13 14" key="2">
    <citation type="journal article" date="2012" name="Open Biol.">
        <title>Characteristics of nucleosomes and linker DNA regions on the genome of the basidiomycete Mixia osmundae revealed by mono- and dinucleosome mapping.</title>
        <authorList>
            <person name="Nishida H."/>
            <person name="Kondo S."/>
            <person name="Matsumoto T."/>
            <person name="Suzuki Y."/>
            <person name="Yoshikawa H."/>
            <person name="Taylor T.D."/>
            <person name="Sugiyama J."/>
        </authorList>
    </citation>
    <scope>NUCLEOTIDE SEQUENCE [LARGE SCALE GENOMIC DNA]</scope>
    <source>
        <strain evidence="14">CBS 9802 / IAM 14324 / JCM 22182 / KY 12970</strain>
    </source>
</reference>
<evidence type="ECO:0000256" key="11">
    <source>
        <dbReference type="SAM" id="MobiDB-lite"/>
    </source>
</evidence>
<dbReference type="GO" id="GO:0046872">
    <property type="term" value="F:metal ion binding"/>
    <property type="evidence" value="ECO:0007669"/>
    <property type="project" value="UniProtKB-KW"/>
</dbReference>
<dbReference type="Pfam" id="PF22606">
    <property type="entry name" value="Cdc6-ORC-like_ATPase_lid"/>
    <property type="match status" value="1"/>
</dbReference>
<dbReference type="SUPFAM" id="SSF52540">
    <property type="entry name" value="P-loop containing nucleoside triphosphate hydrolases"/>
    <property type="match status" value="1"/>
</dbReference>
<protein>
    <recommendedName>
        <fullName evidence="10">Origin recognition complex subunit 1</fullName>
    </recommendedName>
</protein>
<dbReference type="InterPro" id="IPR003959">
    <property type="entry name" value="ATPase_AAA_core"/>
</dbReference>
<dbReference type="HOGENOM" id="CLU_312169_0_0_1"/>
<dbReference type="GO" id="GO:0016887">
    <property type="term" value="F:ATP hydrolysis activity"/>
    <property type="evidence" value="ECO:0007669"/>
    <property type="project" value="InterPro"/>
</dbReference>
<evidence type="ECO:0000313" key="14">
    <source>
        <dbReference type="Proteomes" id="UP000009131"/>
    </source>
</evidence>
<dbReference type="AlphaFoldDB" id="G7E2J6"/>
<evidence type="ECO:0000256" key="1">
    <source>
        <dbReference type="ARBA" id="ARBA00004123"/>
    </source>
</evidence>
<dbReference type="InterPro" id="IPR003593">
    <property type="entry name" value="AAA+_ATPase"/>
</dbReference>
<evidence type="ECO:0000313" key="13">
    <source>
        <dbReference type="EMBL" id="GAA97056.1"/>
    </source>
</evidence>
<evidence type="ECO:0000256" key="10">
    <source>
        <dbReference type="RuleBase" id="RU365058"/>
    </source>
</evidence>
<accession>G7E2J6</accession>
<dbReference type="CDD" id="cd00009">
    <property type="entry name" value="AAA"/>
    <property type="match status" value="1"/>
</dbReference>
<dbReference type="GO" id="GO:0006270">
    <property type="term" value="P:DNA replication initiation"/>
    <property type="evidence" value="ECO:0007669"/>
    <property type="project" value="TreeGrafter"/>
</dbReference>
<dbReference type="Gene3D" id="1.10.8.60">
    <property type="match status" value="1"/>
</dbReference>
<sequence>MASDRKTVSRAGSNTPSPRKKQRISPERAGESSGPEKAECSSDEESPETPSTRRVTRYSGLSNLARVDSFTLDRSPPTSPSKSHRLSMSPTKSSPLKKTAWPPTPVSLASPSASATHTVRAASRCPSSDGMLHAITLRVGDVVMIDGDVDIVTSTDWLVPGVRSNAARQREMQVEQTSEERRLLRESEKSWKATQADFDDGLEDDVKIAVIADLYKDEQDEMCITAHWLARPKHVWANWGGREAFQEFCRAEAIHNTPFTTAKGELYYVWDAKYQEVHAKLATLGRSRKLAALQSAEYERLSKHAASMLPQAEDKVHVSHIMGHVKVVSHEEYLKSHSSVTQTRRQRMMDEDERDDTTPVFWVGRLFTPTLTHNMTRWFDKWSWDEITMYQRQNKTWHINFVDVRKDNGSKTSKHKQSKIAKTVSKRLVAPTVEDELLAFDGQEESSSDEDDDADAFSDHVTTDNESESDASADEADEASDDELETPAQKRANARADQRAAKHKAAIMARAKQLRQKRQAARAIGAQLPAMPQTAQANLSLFEQARQALHVGATPDYLPGREAEFDEIEAHLEYAIEQGNGTCLYIAGVPGTGKTATVQSVIKELQSQAETSDGRAFRYLEINGMKLSNPEQTFVKLWHFVSGGQKASPKQALASLDQYFKHPKPGRKTCVVLIDELDQLLTKKNQVVYNLFNWPHQPHSGLIVVAIANTMDLPERALQGKILSRLGGNRITYRPYTSAQLEKIIQSRLENLAVFQKAAVSFVSKRVSTVSGDARRSLDICRRTVERVEQANLIRLAKGEKERLIDPSDILATINEVNNGGPATFIKNACYHQKLMLVGLALCMRKAILEDSKAADVPLDTLLRWQTKYCRDFGDLTQPTKGELFACLESLQAAQLVLAETSRHDIMLRVRPKVSEADVKASLEDDAELNLGRLVTSKLI</sequence>
<keyword evidence="8 10" id="KW-0238">DNA-binding</keyword>
<feature type="region of interest" description="Disordered" evidence="11">
    <location>
        <begin position="1"/>
        <end position="114"/>
    </location>
</feature>
<dbReference type="OrthoDB" id="1926878at2759"/>
<evidence type="ECO:0000256" key="6">
    <source>
        <dbReference type="ARBA" id="ARBA00022840"/>
    </source>
</evidence>
<reference evidence="13 14" key="1">
    <citation type="journal article" date="2011" name="J. Gen. Appl. Microbiol.">
        <title>Draft genome sequencing of the enigmatic basidiomycete Mixia osmundae.</title>
        <authorList>
            <person name="Nishida H."/>
            <person name="Nagatsuka Y."/>
            <person name="Sugiyama J."/>
        </authorList>
    </citation>
    <scope>NUCLEOTIDE SEQUENCE [LARGE SCALE GENOMIC DNA]</scope>
    <source>
        <strain evidence="14">CBS 9802 / IAM 14324 / JCM 22182 / KY 12970</strain>
    </source>
</reference>
<evidence type="ECO:0000256" key="4">
    <source>
        <dbReference type="ARBA" id="ARBA00022723"/>
    </source>
</evidence>
<evidence type="ECO:0000256" key="8">
    <source>
        <dbReference type="ARBA" id="ARBA00023125"/>
    </source>
</evidence>
<comment type="caution">
    <text evidence="13">The sequence shown here is derived from an EMBL/GenBank/DDBJ whole genome shotgun (WGS) entry which is preliminary data.</text>
</comment>
<dbReference type="Proteomes" id="UP000009131">
    <property type="component" value="Unassembled WGS sequence"/>
</dbReference>
<keyword evidence="4" id="KW-0479">Metal-binding</keyword>
<keyword evidence="3 10" id="KW-0235">DNA replication</keyword>
<dbReference type="Pfam" id="PF00004">
    <property type="entry name" value="AAA"/>
    <property type="match status" value="1"/>
</dbReference>
<dbReference type="GO" id="GO:0005664">
    <property type="term" value="C:nuclear origin of replication recognition complex"/>
    <property type="evidence" value="ECO:0007669"/>
    <property type="project" value="TreeGrafter"/>
</dbReference>
<evidence type="ECO:0000256" key="7">
    <source>
        <dbReference type="ARBA" id="ARBA00022842"/>
    </source>
</evidence>
<comment type="function">
    <text evidence="10">Component of the origin recognition complex (ORC) that binds origins of replication. DNA-binding is ATP-dependent, however specific DNA sequences that define origins of replication have not been identified so far. ORC is required to assemble the pre-replication complex necessary to initiate DNA replication.</text>
</comment>
<dbReference type="InterPro" id="IPR054425">
    <property type="entry name" value="Cdc6_ORC1-like_ATPase_lid"/>
</dbReference>
<dbReference type="GO" id="GO:0005524">
    <property type="term" value="F:ATP binding"/>
    <property type="evidence" value="ECO:0007669"/>
    <property type="project" value="UniProtKB-KW"/>
</dbReference>
<evidence type="ECO:0000256" key="3">
    <source>
        <dbReference type="ARBA" id="ARBA00022705"/>
    </source>
</evidence>
<comment type="subcellular location">
    <subcellularLocation>
        <location evidence="1 10">Nucleus</location>
    </subcellularLocation>
</comment>
<evidence type="ECO:0000256" key="5">
    <source>
        <dbReference type="ARBA" id="ARBA00022741"/>
    </source>
</evidence>
<dbReference type="STRING" id="764103.G7E2J6"/>
<dbReference type="PANTHER" id="PTHR10763">
    <property type="entry name" value="CELL DIVISION CONTROL PROTEIN 6-RELATED"/>
    <property type="match status" value="1"/>
</dbReference>
<name>G7E2J6_MIXOS</name>
<keyword evidence="9 10" id="KW-0539">Nucleus</keyword>
<evidence type="ECO:0000256" key="9">
    <source>
        <dbReference type="ARBA" id="ARBA00023242"/>
    </source>
</evidence>
<dbReference type="GO" id="GO:0003688">
    <property type="term" value="F:DNA replication origin binding"/>
    <property type="evidence" value="ECO:0007669"/>
    <property type="project" value="TreeGrafter"/>
</dbReference>
<proteinExistence type="inferred from homology"/>
<dbReference type="FunFam" id="3.40.50.300:FF:000199">
    <property type="entry name" value="Origin recognition complex subunit 1"/>
    <property type="match status" value="1"/>
</dbReference>
<comment type="similarity">
    <text evidence="2 10">Belongs to the ORC1 family.</text>
</comment>
<feature type="compositionally biased region" description="Acidic residues" evidence="11">
    <location>
        <begin position="465"/>
        <end position="485"/>
    </location>
</feature>
<dbReference type="eggNOG" id="KOG1514">
    <property type="taxonomic scope" value="Eukaryota"/>
</dbReference>
<keyword evidence="14" id="KW-1185">Reference proteome</keyword>
<dbReference type="Gene3D" id="3.40.50.300">
    <property type="entry name" value="P-loop containing nucleotide triphosphate hydrolases"/>
    <property type="match status" value="1"/>
</dbReference>
<feature type="compositionally biased region" description="Basic and acidic residues" evidence="11">
    <location>
        <begin position="24"/>
        <end position="40"/>
    </location>
</feature>
<feature type="region of interest" description="Disordered" evidence="11">
    <location>
        <begin position="443"/>
        <end position="504"/>
    </location>
</feature>
<keyword evidence="5 10" id="KW-0547">Nucleotide-binding</keyword>
<evidence type="ECO:0000259" key="12">
    <source>
        <dbReference type="SMART" id="SM00382"/>
    </source>
</evidence>
<dbReference type="SMART" id="SM00382">
    <property type="entry name" value="AAA"/>
    <property type="match status" value="1"/>
</dbReference>
<dbReference type="InParanoid" id="G7E2J6"/>
<feature type="compositionally biased region" description="Acidic residues" evidence="11">
    <location>
        <begin position="443"/>
        <end position="456"/>
    </location>
</feature>
<organism evidence="13 14">
    <name type="scientific">Mixia osmundae (strain CBS 9802 / IAM 14324 / JCM 22182 / KY 12970)</name>
    <dbReference type="NCBI Taxonomy" id="764103"/>
    <lineage>
        <taxon>Eukaryota</taxon>
        <taxon>Fungi</taxon>
        <taxon>Dikarya</taxon>
        <taxon>Basidiomycota</taxon>
        <taxon>Pucciniomycotina</taxon>
        <taxon>Mixiomycetes</taxon>
        <taxon>Mixiales</taxon>
        <taxon>Mixiaceae</taxon>
        <taxon>Mixia</taxon>
    </lineage>
</organism>
<feature type="compositionally biased region" description="Polar residues" evidence="11">
    <location>
        <begin position="86"/>
        <end position="96"/>
    </location>
</feature>
<dbReference type="GO" id="GO:0033314">
    <property type="term" value="P:mitotic DNA replication checkpoint signaling"/>
    <property type="evidence" value="ECO:0007669"/>
    <property type="project" value="TreeGrafter"/>
</dbReference>
<keyword evidence="6 10" id="KW-0067">ATP-binding</keyword>
<gene>
    <name evidence="13" type="primary">Mo03731</name>
    <name evidence="13" type="ORF">E5Q_03731</name>
</gene>